<feature type="repeat" description="TPR" evidence="3">
    <location>
        <begin position="254"/>
        <end position="287"/>
    </location>
</feature>
<keyword evidence="4" id="KW-0732">Signal</keyword>
<protein>
    <submittedName>
        <fullName evidence="5">Tetratricopeptide repeat-containing protein</fullName>
    </submittedName>
</protein>
<keyword evidence="2 3" id="KW-0802">TPR repeat</keyword>
<dbReference type="SUPFAM" id="SSF48452">
    <property type="entry name" value="TPR-like"/>
    <property type="match status" value="1"/>
</dbReference>
<name>A0A1H1M143_9FLAO</name>
<dbReference type="SMART" id="SM00028">
    <property type="entry name" value="TPR"/>
    <property type="match status" value="6"/>
</dbReference>
<proteinExistence type="predicted"/>
<dbReference type="Pfam" id="PF13414">
    <property type="entry name" value="TPR_11"/>
    <property type="match status" value="1"/>
</dbReference>
<organism evidence="5 6">
    <name type="scientific">Christiangramia echinicola</name>
    <dbReference type="NCBI Taxonomy" id="279359"/>
    <lineage>
        <taxon>Bacteria</taxon>
        <taxon>Pseudomonadati</taxon>
        <taxon>Bacteroidota</taxon>
        <taxon>Flavobacteriia</taxon>
        <taxon>Flavobacteriales</taxon>
        <taxon>Flavobacteriaceae</taxon>
        <taxon>Christiangramia</taxon>
    </lineage>
</organism>
<dbReference type="Pfam" id="PF14559">
    <property type="entry name" value="TPR_19"/>
    <property type="match status" value="1"/>
</dbReference>
<feature type="signal peptide" evidence="4">
    <location>
        <begin position="1"/>
        <end position="19"/>
    </location>
</feature>
<dbReference type="AlphaFoldDB" id="A0A1H1M143"/>
<reference evidence="5 6" key="1">
    <citation type="submission" date="2016-10" db="EMBL/GenBank/DDBJ databases">
        <authorList>
            <person name="Varghese N."/>
            <person name="Submissions S."/>
        </authorList>
    </citation>
    <scope>NUCLEOTIDE SEQUENCE [LARGE SCALE GENOMIC DNA]</scope>
    <source>
        <strain evidence="5 6">Mar_2010_102</strain>
    </source>
</reference>
<dbReference type="Proteomes" id="UP000198858">
    <property type="component" value="Chromosome I"/>
</dbReference>
<feature type="repeat" description="TPR" evidence="3">
    <location>
        <begin position="51"/>
        <end position="84"/>
    </location>
</feature>
<dbReference type="PROSITE" id="PS50005">
    <property type="entry name" value="TPR"/>
    <property type="match status" value="5"/>
</dbReference>
<dbReference type="EMBL" id="LT629745">
    <property type="protein sequence ID" value="SDR80015.1"/>
    <property type="molecule type" value="Genomic_DNA"/>
</dbReference>
<keyword evidence="1" id="KW-0677">Repeat</keyword>
<feature type="repeat" description="TPR" evidence="3">
    <location>
        <begin position="186"/>
        <end position="219"/>
    </location>
</feature>
<dbReference type="Gene3D" id="1.25.40.10">
    <property type="entry name" value="Tetratricopeptide repeat domain"/>
    <property type="match status" value="3"/>
</dbReference>
<dbReference type="InterPro" id="IPR013105">
    <property type="entry name" value="TPR_2"/>
</dbReference>
<evidence type="ECO:0000256" key="2">
    <source>
        <dbReference type="ARBA" id="ARBA00022803"/>
    </source>
</evidence>
<feature type="chain" id="PRO_5009254019" evidence="4">
    <location>
        <begin position="20"/>
        <end position="381"/>
    </location>
</feature>
<evidence type="ECO:0000313" key="6">
    <source>
        <dbReference type="Proteomes" id="UP000198858"/>
    </source>
</evidence>
<dbReference type="PANTHER" id="PTHR12558:SF13">
    <property type="entry name" value="CELL DIVISION CYCLE PROTEIN 27 HOMOLOG"/>
    <property type="match status" value="1"/>
</dbReference>
<evidence type="ECO:0000256" key="1">
    <source>
        <dbReference type="ARBA" id="ARBA00022737"/>
    </source>
</evidence>
<feature type="repeat" description="TPR" evidence="3">
    <location>
        <begin position="220"/>
        <end position="253"/>
    </location>
</feature>
<dbReference type="InterPro" id="IPR011990">
    <property type="entry name" value="TPR-like_helical_dom_sf"/>
</dbReference>
<feature type="repeat" description="TPR" evidence="3">
    <location>
        <begin position="289"/>
        <end position="322"/>
    </location>
</feature>
<accession>A0A1H1M143</accession>
<dbReference type="RefSeq" id="WP_089661594.1">
    <property type="nucleotide sequence ID" value="NZ_LT629745.1"/>
</dbReference>
<sequence>MRFKITIITVLAFSLSVIAQEKPIKIADSLAAVGKHKEAIDLLRKVSPKSDNIYLKLAKFQQVEGKTEEALENYRTALEKAPGRVLTAQDYGELLLESGKIDLADSVFTSLSESYPDNAGFVFRLGLVKEKKKDSTAIKYFFKTLRKDFTHQGASYKAAKYYLKNGKSYNAISFCNSGLKERPNNASLLSILGQSYSSSLQFEKAIEPYEKLVALGEGSEFILEKLAKAYRISGQNDEAIETYNKMLEINDMNAAVHSNLGAIYLKKDEVEKAQEHFMKALFINNQPVDSEYINLGLTYKRMEDYRSAYISFQKALKENPDNERAQIELALAADAHFDDKKAVLKLYEEFLQKNKDQGRKDMISIAEYRISEIKKEIHLSE</sequence>
<dbReference type="InterPro" id="IPR019734">
    <property type="entry name" value="TPR_rpt"/>
</dbReference>
<keyword evidence="6" id="KW-1185">Reference proteome</keyword>
<dbReference type="STRING" id="1250231.SAMN04488552_1086"/>
<evidence type="ECO:0000256" key="3">
    <source>
        <dbReference type="PROSITE-ProRule" id="PRU00339"/>
    </source>
</evidence>
<gene>
    <name evidence="5" type="ORF">SAMN04488552_1086</name>
</gene>
<dbReference type="Pfam" id="PF07719">
    <property type="entry name" value="TPR_2"/>
    <property type="match status" value="1"/>
</dbReference>
<evidence type="ECO:0000256" key="4">
    <source>
        <dbReference type="SAM" id="SignalP"/>
    </source>
</evidence>
<dbReference type="PROSITE" id="PS50293">
    <property type="entry name" value="TPR_REGION"/>
    <property type="match status" value="1"/>
</dbReference>
<evidence type="ECO:0000313" key="5">
    <source>
        <dbReference type="EMBL" id="SDR80015.1"/>
    </source>
</evidence>
<dbReference type="PANTHER" id="PTHR12558">
    <property type="entry name" value="CELL DIVISION CYCLE 16,23,27"/>
    <property type="match status" value="1"/>
</dbReference>